<dbReference type="SUPFAM" id="SSF55718">
    <property type="entry name" value="SCP-like"/>
    <property type="match status" value="1"/>
</dbReference>
<accession>A0A7U3WAI4</accession>
<keyword evidence="2" id="KW-0808">Transferase</keyword>
<dbReference type="PANTHER" id="PTHR37817:SF1">
    <property type="entry name" value="N-ACETYLTRANSFERASE EIS"/>
    <property type="match status" value="1"/>
</dbReference>
<evidence type="ECO:0000313" key="3">
    <source>
        <dbReference type="Proteomes" id="UP000595001"/>
    </source>
</evidence>
<gene>
    <name evidence="2" type="ORF">I7X12_08480</name>
</gene>
<reference evidence="2 3" key="1">
    <citation type="submission" date="2020-12" db="EMBL/GenBank/DDBJ databases">
        <title>Halosimplex halophilum sp. nov. and Halosimplex salinum sp. nov., two new members of the genus Halosimplex.</title>
        <authorList>
            <person name="Cui H.L."/>
        </authorList>
    </citation>
    <scope>NUCLEOTIDE SEQUENCE [LARGE SCALE GENOMIC DNA]</scope>
    <source>
        <strain evidence="2 3">YGH94</strain>
    </source>
</reference>
<feature type="domain" description="N-acetyltransferase" evidence="1">
    <location>
        <begin position="8"/>
        <end position="147"/>
    </location>
</feature>
<dbReference type="Pfam" id="PF13527">
    <property type="entry name" value="Acetyltransf_9"/>
    <property type="match status" value="1"/>
</dbReference>
<protein>
    <submittedName>
        <fullName evidence="2">GNAT family N-acetyltransferase</fullName>
    </submittedName>
</protein>
<dbReference type="KEGG" id="hlt:I7X12_08480"/>
<dbReference type="InterPro" id="IPR000182">
    <property type="entry name" value="GNAT_dom"/>
</dbReference>
<dbReference type="PROSITE" id="PS51186">
    <property type="entry name" value="GNAT"/>
    <property type="match status" value="1"/>
</dbReference>
<name>A0A7U3WAI4_9EURY</name>
<dbReference type="Gene3D" id="3.40.630.30">
    <property type="match status" value="2"/>
</dbReference>
<dbReference type="OrthoDB" id="212302at2157"/>
<dbReference type="Pfam" id="PF13530">
    <property type="entry name" value="SCP2_2"/>
    <property type="match status" value="1"/>
</dbReference>
<dbReference type="InterPro" id="IPR036527">
    <property type="entry name" value="SCP2_sterol-bd_dom_sf"/>
</dbReference>
<dbReference type="GO" id="GO:0034069">
    <property type="term" value="F:aminoglycoside N-acetyltransferase activity"/>
    <property type="evidence" value="ECO:0007669"/>
    <property type="project" value="TreeGrafter"/>
</dbReference>
<dbReference type="SUPFAM" id="SSF55729">
    <property type="entry name" value="Acyl-CoA N-acyltransferases (Nat)"/>
    <property type="match status" value="1"/>
</dbReference>
<dbReference type="RefSeq" id="WP_198063395.1">
    <property type="nucleotide sequence ID" value="NZ_CP065856.1"/>
</dbReference>
<proteinExistence type="predicted"/>
<sequence>MTDDASAPVVASLSADRYDEFRRIVDYAFHPGAGPQEYDDEPERIADRYGAFVDDDLVSVCGHYDFRANLRGERVRLAGLAAVATPPEHRREGYVGALIDDALERWRGEYALAALWPFARSYYEQFGWATANTATTYTCPPEQLAFARGAAAGRARPVEPDEWRALQSVHETAAERTTLALERRSETWWRERILSEGGDDRPWAYVWERDGDACGYLVYDFEDAGEGFEQRRLAVDDMAAVDHETWLGLLGFLADHDSQATEVRFAGDGRGDLLDLVPDPDAVDCEVETGPMVRVVDAADTLEACPYPAEASADLTFDVSDATADWNDGRFRLSAADGTGECERIDDADGESAATADATLDVGTLSQLVVGYHDAATARRVGGLVVADESVADALAELFPAERVYLRTFF</sequence>
<dbReference type="InterPro" id="IPR041380">
    <property type="entry name" value="Acetyltransf_17"/>
</dbReference>
<dbReference type="InterPro" id="IPR016181">
    <property type="entry name" value="Acyl_CoA_acyltransferase"/>
</dbReference>
<dbReference type="PANTHER" id="PTHR37817">
    <property type="entry name" value="N-ACETYLTRANSFERASE EIS"/>
    <property type="match status" value="1"/>
</dbReference>
<evidence type="ECO:0000259" key="1">
    <source>
        <dbReference type="PROSITE" id="PS51186"/>
    </source>
</evidence>
<dbReference type="Pfam" id="PF17668">
    <property type="entry name" value="Acetyltransf_17"/>
    <property type="match status" value="1"/>
</dbReference>
<organism evidence="2 3">
    <name type="scientific">Halosimplex litoreum</name>
    <dbReference type="NCBI Taxonomy" id="1198301"/>
    <lineage>
        <taxon>Archaea</taxon>
        <taxon>Methanobacteriati</taxon>
        <taxon>Methanobacteriota</taxon>
        <taxon>Stenosarchaea group</taxon>
        <taxon>Halobacteria</taxon>
        <taxon>Halobacteriales</taxon>
        <taxon>Haloarculaceae</taxon>
        <taxon>Halosimplex</taxon>
    </lineage>
</organism>
<dbReference type="GeneID" id="60588523"/>
<dbReference type="InterPro" id="IPR051554">
    <property type="entry name" value="Acetyltransferase_Eis"/>
</dbReference>
<dbReference type="AlphaFoldDB" id="A0A7U3WAI4"/>
<evidence type="ECO:0000313" key="2">
    <source>
        <dbReference type="EMBL" id="QPV64629.1"/>
    </source>
</evidence>
<dbReference type="GO" id="GO:0030649">
    <property type="term" value="P:aminoglycoside antibiotic catabolic process"/>
    <property type="evidence" value="ECO:0007669"/>
    <property type="project" value="TreeGrafter"/>
</dbReference>
<dbReference type="Proteomes" id="UP000595001">
    <property type="component" value="Chromosome"/>
</dbReference>
<dbReference type="EMBL" id="CP065856">
    <property type="protein sequence ID" value="QPV64629.1"/>
    <property type="molecule type" value="Genomic_DNA"/>
</dbReference>
<keyword evidence="3" id="KW-1185">Reference proteome</keyword>
<dbReference type="InterPro" id="IPR025559">
    <property type="entry name" value="Eis_dom"/>
</dbReference>
<dbReference type="Gene3D" id="3.30.1050.10">
    <property type="entry name" value="SCP2 sterol-binding domain"/>
    <property type="match status" value="1"/>
</dbReference>